<dbReference type="Proteomes" id="UP000207598">
    <property type="component" value="Unassembled WGS sequence"/>
</dbReference>
<dbReference type="InterPro" id="IPR012292">
    <property type="entry name" value="Globin/Proto"/>
</dbReference>
<dbReference type="GO" id="GO:0019825">
    <property type="term" value="F:oxygen binding"/>
    <property type="evidence" value="ECO:0007669"/>
    <property type="project" value="InterPro"/>
</dbReference>
<proteinExistence type="predicted"/>
<dbReference type="CDD" id="cd08916">
    <property type="entry name" value="TrHb3_P"/>
    <property type="match status" value="1"/>
</dbReference>
<dbReference type="Gene3D" id="1.10.490.10">
    <property type="entry name" value="Globins"/>
    <property type="match status" value="1"/>
</dbReference>
<protein>
    <submittedName>
        <fullName evidence="1">Group 3 truncated hemoglobin ctb</fullName>
    </submittedName>
</protein>
<dbReference type="SUPFAM" id="SSF46458">
    <property type="entry name" value="Globin-like"/>
    <property type="match status" value="1"/>
</dbReference>
<sequence length="147" mass="15789">MSSAGPEIPSARPDLTAEIMAQTGLNGAKLIELVNGVYDHMRADPKLGPNFDARISDRGPHQQRMVAFWSSVALMTGRDHGSPIPAHTVLPVTRDLFGRWLAPFRKTAHDVCAPEGAAHVIVRAERIARSLHMAVANAKPGNAPSLS</sequence>
<organism evidence="1 2">
    <name type="scientific">Maliponia aquimaris</name>
    <dbReference type="NCBI Taxonomy" id="1673631"/>
    <lineage>
        <taxon>Bacteria</taxon>
        <taxon>Pseudomonadati</taxon>
        <taxon>Pseudomonadota</taxon>
        <taxon>Alphaproteobacteria</taxon>
        <taxon>Rhodobacterales</taxon>
        <taxon>Paracoccaceae</taxon>
        <taxon>Maliponia</taxon>
    </lineage>
</organism>
<name>A0A238L1U3_9RHOB</name>
<dbReference type="GO" id="GO:0020037">
    <property type="term" value="F:heme binding"/>
    <property type="evidence" value="ECO:0007669"/>
    <property type="project" value="InterPro"/>
</dbReference>
<dbReference type="OrthoDB" id="25954at2"/>
<gene>
    <name evidence="1" type="primary">ctb_3</name>
    <name evidence="1" type="ORF">MAA8898_04171</name>
</gene>
<evidence type="ECO:0000313" key="2">
    <source>
        <dbReference type="Proteomes" id="UP000207598"/>
    </source>
</evidence>
<reference evidence="1 2" key="1">
    <citation type="submission" date="2017-05" db="EMBL/GenBank/DDBJ databases">
        <authorList>
            <person name="Song R."/>
            <person name="Chenine A.L."/>
            <person name="Ruprecht R.M."/>
        </authorList>
    </citation>
    <scope>NUCLEOTIDE SEQUENCE [LARGE SCALE GENOMIC DNA]</scope>
    <source>
        <strain evidence="1 2">CECT 8898</strain>
    </source>
</reference>
<dbReference type="EMBL" id="FXYF01000014">
    <property type="protein sequence ID" value="SMX48918.1"/>
    <property type="molecule type" value="Genomic_DNA"/>
</dbReference>
<accession>A0A238L1U3</accession>
<dbReference type="AlphaFoldDB" id="A0A238L1U3"/>
<evidence type="ECO:0000313" key="1">
    <source>
        <dbReference type="EMBL" id="SMX48918.1"/>
    </source>
</evidence>
<dbReference type="InterPro" id="IPR009050">
    <property type="entry name" value="Globin-like_sf"/>
</dbReference>
<keyword evidence="2" id="KW-1185">Reference proteome</keyword>